<protein>
    <submittedName>
        <fullName evidence="7">Short-chain specific acyl-CoA dehydrogenase, mitochondrial</fullName>
    </submittedName>
</protein>
<comment type="similarity">
    <text evidence="2">Belongs to the acyl-CoA dehydrogenase family.</text>
</comment>
<dbReference type="InterPro" id="IPR013786">
    <property type="entry name" value="AcylCoA_DH/ox_N"/>
</dbReference>
<dbReference type="FunFam" id="1.10.540.10:FF:000002">
    <property type="entry name" value="Acyl-CoA dehydrogenase FadE19"/>
    <property type="match status" value="1"/>
</dbReference>
<dbReference type="GO" id="GO:0046359">
    <property type="term" value="P:butyrate catabolic process"/>
    <property type="evidence" value="ECO:0007669"/>
    <property type="project" value="TreeGrafter"/>
</dbReference>
<organism evidence="7">
    <name type="scientific">Cacopsylla melanoneura</name>
    <dbReference type="NCBI Taxonomy" id="428564"/>
    <lineage>
        <taxon>Eukaryota</taxon>
        <taxon>Metazoa</taxon>
        <taxon>Ecdysozoa</taxon>
        <taxon>Arthropoda</taxon>
        <taxon>Hexapoda</taxon>
        <taxon>Insecta</taxon>
        <taxon>Pterygota</taxon>
        <taxon>Neoptera</taxon>
        <taxon>Paraneoptera</taxon>
        <taxon>Hemiptera</taxon>
        <taxon>Sternorrhyncha</taxon>
        <taxon>Psylloidea</taxon>
        <taxon>Psyllidae</taxon>
        <taxon>Psyllinae</taxon>
        <taxon>Cacopsylla</taxon>
    </lineage>
</organism>
<evidence type="ECO:0000256" key="5">
    <source>
        <dbReference type="ARBA" id="ARBA00023002"/>
    </source>
</evidence>
<keyword evidence="4" id="KW-0274">FAD</keyword>
<keyword evidence="5" id="KW-0560">Oxidoreductase</keyword>
<evidence type="ECO:0000313" key="7">
    <source>
        <dbReference type="EMBL" id="CAG6680003.1"/>
    </source>
</evidence>
<sequence>MNVSTVLLSKCSKNAVRYIASLASLPDTHQMLFKTVRDFTEGELKPIASKLDREHLYPQEQIKKMGELGLMGVEIPEDLGGTGLDYLAYAIATEEISRCCLNCGQGRSKRLDTKWNQSLDNERV</sequence>
<evidence type="ECO:0000256" key="4">
    <source>
        <dbReference type="ARBA" id="ARBA00022827"/>
    </source>
</evidence>
<dbReference type="PANTHER" id="PTHR43884">
    <property type="entry name" value="ACYL-COA DEHYDROGENASE"/>
    <property type="match status" value="1"/>
</dbReference>
<dbReference type="GO" id="GO:0005739">
    <property type="term" value="C:mitochondrion"/>
    <property type="evidence" value="ECO:0007669"/>
    <property type="project" value="TreeGrafter"/>
</dbReference>
<name>A0A8D8T269_9HEMI</name>
<evidence type="ECO:0000256" key="3">
    <source>
        <dbReference type="ARBA" id="ARBA00022630"/>
    </source>
</evidence>
<dbReference type="PANTHER" id="PTHR43884:SF12">
    <property type="entry name" value="ISOVALERYL-COA DEHYDROGENASE, MITOCHONDRIAL-RELATED"/>
    <property type="match status" value="1"/>
</dbReference>
<dbReference type="Gene3D" id="1.10.540.10">
    <property type="entry name" value="Acyl-CoA dehydrogenase/oxidase, N-terminal domain"/>
    <property type="match status" value="1"/>
</dbReference>
<feature type="domain" description="Acyl-CoA dehydrogenase/oxidase N-terminal" evidence="6">
    <location>
        <begin position="27"/>
        <end position="102"/>
    </location>
</feature>
<reference evidence="7" key="1">
    <citation type="submission" date="2021-05" db="EMBL/GenBank/DDBJ databases">
        <authorList>
            <person name="Alioto T."/>
            <person name="Alioto T."/>
            <person name="Gomez Garrido J."/>
        </authorList>
    </citation>
    <scope>NUCLEOTIDE SEQUENCE</scope>
</reference>
<accession>A0A8D8T269</accession>
<dbReference type="EMBL" id="HBUF01250690">
    <property type="protein sequence ID" value="CAG6680003.1"/>
    <property type="molecule type" value="Transcribed_RNA"/>
</dbReference>
<keyword evidence="3" id="KW-0285">Flavoprotein</keyword>
<evidence type="ECO:0000256" key="2">
    <source>
        <dbReference type="ARBA" id="ARBA00009347"/>
    </source>
</evidence>
<dbReference type="InterPro" id="IPR009100">
    <property type="entry name" value="AcylCoA_DH/oxidase_NM_dom_sf"/>
</dbReference>
<dbReference type="Pfam" id="PF02771">
    <property type="entry name" value="Acyl-CoA_dh_N"/>
    <property type="match status" value="1"/>
</dbReference>
<comment type="cofactor">
    <cofactor evidence="1">
        <name>FAD</name>
        <dbReference type="ChEBI" id="CHEBI:57692"/>
    </cofactor>
</comment>
<evidence type="ECO:0000256" key="1">
    <source>
        <dbReference type="ARBA" id="ARBA00001974"/>
    </source>
</evidence>
<dbReference type="InterPro" id="IPR037069">
    <property type="entry name" value="AcylCoA_DH/ox_N_sf"/>
</dbReference>
<dbReference type="GO" id="GO:0033539">
    <property type="term" value="P:fatty acid beta-oxidation using acyl-CoA dehydrogenase"/>
    <property type="evidence" value="ECO:0007669"/>
    <property type="project" value="TreeGrafter"/>
</dbReference>
<evidence type="ECO:0000259" key="6">
    <source>
        <dbReference type="Pfam" id="PF02771"/>
    </source>
</evidence>
<dbReference type="SUPFAM" id="SSF56645">
    <property type="entry name" value="Acyl-CoA dehydrogenase NM domain-like"/>
    <property type="match status" value="1"/>
</dbReference>
<dbReference type="GO" id="GO:0003995">
    <property type="term" value="F:acyl-CoA dehydrogenase activity"/>
    <property type="evidence" value="ECO:0007669"/>
    <property type="project" value="UniProtKB-ARBA"/>
</dbReference>
<proteinExistence type="inferred from homology"/>
<dbReference type="GO" id="GO:0050660">
    <property type="term" value="F:flavin adenine dinucleotide binding"/>
    <property type="evidence" value="ECO:0007669"/>
    <property type="project" value="InterPro"/>
</dbReference>
<dbReference type="AlphaFoldDB" id="A0A8D8T269"/>